<evidence type="ECO:0000256" key="4">
    <source>
        <dbReference type="SAM" id="MobiDB-lite"/>
    </source>
</evidence>
<dbReference type="PROSITE" id="PS01173">
    <property type="entry name" value="LIPASE_GDXG_HIS"/>
    <property type="match status" value="1"/>
</dbReference>
<sequence length="1047" mass="115369">MPDLLTPQALATAGPLVLETFVKHYLGPKRSKDDEARDDLMFDEAFVLMKTFLEIATKHPVAALQRFGLVRTPAPPWVALHRVVIPESSLGAAADCLITALGGEAMAFKVAGGTKWWQVRAGPGVEAEWIVMKKDWKERRAGREKEVHASKNKGREKHKTQGMTAEEGKEEGMVGEDGGVDEDGGFRTEMDEMRCMLYIHGGAYYWGSINTHRYTIWRHARKMHGRCFAVNYRKAPQYPFPCAIQDCLAAWLYLVNPPPEAKHKPVDPKKIILAGDSAGGGLVWALLQILRDTPGLDLPAGAVLISPWSDLTHSFPSILQNTATDIVPPYGFIHKPSSLWPPPPPALTNEIQGSLRVRVREAVARITGDHHRPYHPSTGSKGARMETESSLSQEPHTQSDVRTSSPHEGAPGNGEKDDLHPITHRNDVSHHPGPSGEPIHHPHRANPALAFSDLKPRSGTVQQVDVRQSTLTQCEAPMKLQVKDRTVDIDTQIQLYATNAQLCHPFVSPALGYLGGLPPLLIIAGDKEVLRDEIIYVAHKAAHPEQYPIRDDVRVQLPSLKGIEEKYGPTNVHLQVYDGACHDLPLFSMTKLARGAFRSIASFARYVTPSAPGSLSISKSQVNTPSGSGSQTPLSPWSATPSISGIEPSILSETVSETPHHLSPRSSSSHLKLDELKKGFARLNMSRLGENETRDLVSEPRPITSSHLSPGSSAFPGDIEESHEPGPHEAERPPPHRQKSGPSGDDAGPRFGDDPADKDSRALPGTAGHSGVYRGDNPFKDNMIRERVGTDGTCRPLEHPDQLQALQMPRDEIGMIKEGPAIRYLNGQALWDKKYKHALKSIRRHREKNLRNAKERDSGKIRGMWQKRIDKERLEREHRKESGGSKVSGRARTLDEDEPGWETEAASDVENDGEHGEVEKSLTDELVDQSWSWSWAWGGEVPPPSAIVSRRDFAEARQMALMADRMDRSNGPQFNGLSIWIGLAGFFTNSSERDKARQALQRAHEEKKADRAGRGTLPGESPPGQGTVEGMKRKAKGVGRFFGMGRG</sequence>
<feature type="compositionally biased region" description="Acidic residues" evidence="4">
    <location>
        <begin position="895"/>
        <end position="911"/>
    </location>
</feature>
<feature type="compositionally biased region" description="Basic and acidic residues" evidence="4">
    <location>
        <begin position="414"/>
        <end position="430"/>
    </location>
</feature>
<evidence type="ECO:0000259" key="5">
    <source>
        <dbReference type="Pfam" id="PF07859"/>
    </source>
</evidence>
<feature type="region of interest" description="Disordered" evidence="4">
    <location>
        <begin position="873"/>
        <end position="917"/>
    </location>
</feature>
<feature type="compositionally biased region" description="Polar residues" evidence="4">
    <location>
        <begin position="703"/>
        <end position="712"/>
    </location>
</feature>
<dbReference type="Proteomes" id="UP001182556">
    <property type="component" value="Unassembled WGS sequence"/>
</dbReference>
<dbReference type="PROSITE" id="PS01174">
    <property type="entry name" value="LIPASE_GDXG_SER"/>
    <property type="match status" value="1"/>
</dbReference>
<dbReference type="InterPro" id="IPR002168">
    <property type="entry name" value="Lipase_GDXG_HIS_AS"/>
</dbReference>
<dbReference type="InterPro" id="IPR033140">
    <property type="entry name" value="Lipase_GDXG_put_SER_AS"/>
</dbReference>
<dbReference type="GO" id="GO:0016787">
    <property type="term" value="F:hydrolase activity"/>
    <property type="evidence" value="ECO:0007669"/>
    <property type="project" value="UniProtKB-KW"/>
</dbReference>
<feature type="compositionally biased region" description="Basic and acidic residues" evidence="4">
    <location>
        <begin position="720"/>
        <end position="734"/>
    </location>
</feature>
<evidence type="ECO:0000313" key="7">
    <source>
        <dbReference type="Proteomes" id="UP001182556"/>
    </source>
</evidence>
<dbReference type="InterPro" id="IPR013094">
    <property type="entry name" value="AB_hydrolase_3"/>
</dbReference>
<organism evidence="6 7">
    <name type="scientific">Papiliotrema laurentii</name>
    <name type="common">Cryptococcus laurentii</name>
    <dbReference type="NCBI Taxonomy" id="5418"/>
    <lineage>
        <taxon>Eukaryota</taxon>
        <taxon>Fungi</taxon>
        <taxon>Dikarya</taxon>
        <taxon>Basidiomycota</taxon>
        <taxon>Agaricomycotina</taxon>
        <taxon>Tremellomycetes</taxon>
        <taxon>Tremellales</taxon>
        <taxon>Rhynchogastremaceae</taxon>
        <taxon>Papiliotrema</taxon>
    </lineage>
</organism>
<dbReference type="PANTHER" id="PTHR48081:SF5">
    <property type="entry name" value="ALPHA_BETA HYDROLASE FOLD-3 DOMAIN-CONTAINING PROTEIN"/>
    <property type="match status" value="1"/>
</dbReference>
<dbReference type="InterPro" id="IPR029058">
    <property type="entry name" value="AB_hydrolase_fold"/>
</dbReference>
<feature type="compositionally biased region" description="Polar residues" evidence="4">
    <location>
        <begin position="388"/>
        <end position="406"/>
    </location>
</feature>
<feature type="compositionally biased region" description="Basic residues" evidence="4">
    <location>
        <begin position="150"/>
        <end position="160"/>
    </location>
</feature>
<feature type="region of interest" description="Disordered" evidence="4">
    <location>
        <begin position="141"/>
        <end position="182"/>
    </location>
</feature>
<gene>
    <name evidence="6" type="ORF">DB88DRAFT_510379</name>
</gene>
<dbReference type="InterPro" id="IPR050300">
    <property type="entry name" value="GDXG_lipolytic_enzyme"/>
</dbReference>
<name>A0AAD9FQ54_PAPLA</name>
<feature type="compositionally biased region" description="Basic and acidic residues" evidence="4">
    <location>
        <begin position="689"/>
        <end position="698"/>
    </location>
</feature>
<feature type="region of interest" description="Disordered" evidence="4">
    <location>
        <begin position="684"/>
        <end position="783"/>
    </location>
</feature>
<keyword evidence="7" id="KW-1185">Reference proteome</keyword>
<dbReference type="Gene3D" id="3.40.50.1820">
    <property type="entry name" value="alpha/beta hydrolase"/>
    <property type="match status" value="2"/>
</dbReference>
<evidence type="ECO:0000313" key="6">
    <source>
        <dbReference type="EMBL" id="KAK1923998.1"/>
    </source>
</evidence>
<feature type="compositionally biased region" description="Polar residues" evidence="4">
    <location>
        <begin position="614"/>
        <end position="643"/>
    </location>
</feature>
<feature type="region of interest" description="Disordered" evidence="4">
    <location>
        <begin position="365"/>
        <end position="444"/>
    </location>
</feature>
<feature type="active site" evidence="3">
    <location>
        <position position="277"/>
    </location>
</feature>
<accession>A0AAD9FQ54</accession>
<evidence type="ECO:0000256" key="1">
    <source>
        <dbReference type="ARBA" id="ARBA00010515"/>
    </source>
</evidence>
<evidence type="ECO:0000256" key="3">
    <source>
        <dbReference type="PROSITE-ProRule" id="PRU10038"/>
    </source>
</evidence>
<dbReference type="Pfam" id="PF07859">
    <property type="entry name" value="Abhydrolase_3"/>
    <property type="match status" value="1"/>
</dbReference>
<dbReference type="PANTHER" id="PTHR48081">
    <property type="entry name" value="AB HYDROLASE SUPERFAMILY PROTEIN C4A8.06C"/>
    <property type="match status" value="1"/>
</dbReference>
<protein>
    <recommendedName>
        <fullName evidence="5">Alpha/beta hydrolase fold-3 domain-containing protein</fullName>
    </recommendedName>
</protein>
<reference evidence="6" key="1">
    <citation type="submission" date="2023-02" db="EMBL/GenBank/DDBJ databases">
        <title>Identification and recombinant expression of a fungal hydrolase from Papiliotrema laurentii that hydrolyzes apple cutin and clears colloidal polyester polyurethane.</title>
        <authorList>
            <consortium name="DOE Joint Genome Institute"/>
            <person name="Roman V.A."/>
            <person name="Bojanowski C."/>
            <person name="Crable B.R."/>
            <person name="Wagner D.N."/>
            <person name="Hung C.S."/>
            <person name="Nadeau L.J."/>
            <person name="Schratz L."/>
            <person name="Haridas S."/>
            <person name="Pangilinan J."/>
            <person name="Lipzen A."/>
            <person name="Na H."/>
            <person name="Yan M."/>
            <person name="Ng V."/>
            <person name="Grigoriev I.V."/>
            <person name="Spatafora J.W."/>
            <person name="Barlow D."/>
            <person name="Biffinger J."/>
            <person name="Kelley-Loughnane N."/>
            <person name="Varaljay V.A."/>
            <person name="Crookes-Goodson W.J."/>
        </authorList>
    </citation>
    <scope>NUCLEOTIDE SEQUENCE</scope>
    <source>
        <strain evidence="6">5307AH</strain>
    </source>
</reference>
<feature type="compositionally biased region" description="Basic and acidic residues" evidence="4">
    <location>
        <begin position="747"/>
        <end position="761"/>
    </location>
</feature>
<feature type="region of interest" description="Disordered" evidence="4">
    <location>
        <begin position="994"/>
        <end position="1047"/>
    </location>
</feature>
<proteinExistence type="inferred from homology"/>
<dbReference type="AlphaFoldDB" id="A0AAD9FQ54"/>
<feature type="domain" description="Alpha/beta hydrolase fold-3" evidence="5">
    <location>
        <begin position="196"/>
        <end position="319"/>
    </location>
</feature>
<comment type="similarity">
    <text evidence="1">Belongs to the 'GDXG' lipolytic enzyme family.</text>
</comment>
<dbReference type="EMBL" id="JAODAN010000005">
    <property type="protein sequence ID" value="KAK1923998.1"/>
    <property type="molecule type" value="Genomic_DNA"/>
</dbReference>
<comment type="caution">
    <text evidence="6">The sequence shown here is derived from an EMBL/GenBank/DDBJ whole genome shotgun (WGS) entry which is preliminary data.</text>
</comment>
<dbReference type="SUPFAM" id="SSF53474">
    <property type="entry name" value="alpha/beta-Hydrolases"/>
    <property type="match status" value="1"/>
</dbReference>
<feature type="compositionally biased region" description="Basic and acidic residues" evidence="4">
    <location>
        <begin position="994"/>
        <end position="1013"/>
    </location>
</feature>
<feature type="compositionally biased region" description="Basic and acidic residues" evidence="4">
    <location>
        <begin position="873"/>
        <end position="883"/>
    </location>
</feature>
<keyword evidence="2" id="KW-0378">Hydrolase</keyword>
<feature type="region of interest" description="Disordered" evidence="4">
    <location>
        <begin position="614"/>
        <end position="645"/>
    </location>
</feature>
<evidence type="ECO:0000256" key="2">
    <source>
        <dbReference type="ARBA" id="ARBA00022801"/>
    </source>
</evidence>